<dbReference type="STRING" id="435.A0U92_16340"/>
<dbReference type="Proteomes" id="UP000188937">
    <property type="component" value="Chromosome"/>
</dbReference>
<evidence type="ECO:0000313" key="2">
    <source>
        <dbReference type="Proteomes" id="UP000188937"/>
    </source>
</evidence>
<reference evidence="1 2" key="1">
    <citation type="submission" date="2016-03" db="EMBL/GenBank/DDBJ databases">
        <title>Acetic acid bacteria sequencing.</title>
        <authorList>
            <person name="Brandt J."/>
            <person name="Jakob F."/>
            <person name="Vogel R.F."/>
        </authorList>
    </citation>
    <scope>NUCLEOTIDE SEQUENCE [LARGE SCALE GENOMIC DNA]</scope>
    <source>
        <strain evidence="1 2">TMW2.1153</strain>
    </source>
</reference>
<sequence length="145" mass="15706">MSQLVFDGTEETLVLIDKNGKSVGSWHANNRTDSHATLHFVPNGSLPFQDRTAPHRHSAPNADTVNGEYGSFGIIRMMPFDGHAGVGVHAGRANTPDKSILRGIGPDHVTQGCIRTTEDAMKAITGVMAQDPLLTITVKNNRRKH</sequence>
<keyword evidence="2" id="KW-1185">Reference proteome</keyword>
<protein>
    <recommendedName>
        <fullName evidence="3">YkuD domain-containing protein</fullName>
    </recommendedName>
</protein>
<evidence type="ECO:0000313" key="1">
    <source>
        <dbReference type="EMBL" id="AQS86059.1"/>
    </source>
</evidence>
<dbReference type="EMBL" id="CP014692">
    <property type="protein sequence ID" value="AQS86059.1"/>
    <property type="molecule type" value="Genomic_DNA"/>
</dbReference>
<evidence type="ECO:0008006" key="3">
    <source>
        <dbReference type="Google" id="ProtNLM"/>
    </source>
</evidence>
<name>A0A1U9KJZ8_ACEAC</name>
<dbReference type="RefSeq" id="WP_077814066.1">
    <property type="nucleotide sequence ID" value="NZ_CP014692.1"/>
</dbReference>
<accession>A0A1U9KJZ8</accession>
<dbReference type="AlphaFoldDB" id="A0A1U9KJZ8"/>
<organism evidence="1 2">
    <name type="scientific">Acetobacter aceti</name>
    <dbReference type="NCBI Taxonomy" id="435"/>
    <lineage>
        <taxon>Bacteria</taxon>
        <taxon>Pseudomonadati</taxon>
        <taxon>Pseudomonadota</taxon>
        <taxon>Alphaproteobacteria</taxon>
        <taxon>Acetobacterales</taxon>
        <taxon>Acetobacteraceae</taxon>
        <taxon>Acetobacter</taxon>
        <taxon>Acetobacter subgen. Acetobacter</taxon>
    </lineage>
</organism>
<gene>
    <name evidence="1" type="ORF">A0U92_16340</name>
</gene>
<dbReference type="KEGG" id="aace:A0U92_16340"/>
<proteinExistence type="predicted"/>
<dbReference type="OrthoDB" id="9816400at2"/>